<sequence>KTVIQEETSPYLSLLYKLKKLFKSFNVDNLKWNDPLSFCCIVDRDSDIIFGKLTEDQKKDLRQIVHLRYNQFEVDPAVSELVKALFEKSKSLNKKEMMVPLPHVSADFRGSDEEFENICIMHKIIDSMTEEVSEASQRRMDNSGEIRVGRKPDFQVKSTLVAEEVEICLMELIKIMKDVHVRLLRKITKGKCKEMKDLEDDLSRIPIFGIQIVGETMACWVMTMPFGAFYFVQ</sequence>
<evidence type="ECO:0000313" key="2">
    <source>
        <dbReference type="Proteomes" id="UP000789706"/>
    </source>
</evidence>
<name>A0A9N9AYU8_9GLOM</name>
<protein>
    <submittedName>
        <fullName evidence="1">537_t:CDS:1</fullName>
    </submittedName>
</protein>
<feature type="non-terminal residue" evidence="1">
    <location>
        <position position="233"/>
    </location>
</feature>
<keyword evidence="2" id="KW-1185">Reference proteome</keyword>
<dbReference type="AlphaFoldDB" id="A0A9N9AYU8"/>
<reference evidence="1" key="1">
    <citation type="submission" date="2021-06" db="EMBL/GenBank/DDBJ databases">
        <authorList>
            <person name="Kallberg Y."/>
            <person name="Tangrot J."/>
            <person name="Rosling A."/>
        </authorList>
    </citation>
    <scope>NUCLEOTIDE SEQUENCE</scope>
    <source>
        <strain evidence="1">AZ414A</strain>
    </source>
</reference>
<organism evidence="1 2">
    <name type="scientific">Diversispora eburnea</name>
    <dbReference type="NCBI Taxonomy" id="1213867"/>
    <lineage>
        <taxon>Eukaryota</taxon>
        <taxon>Fungi</taxon>
        <taxon>Fungi incertae sedis</taxon>
        <taxon>Mucoromycota</taxon>
        <taxon>Glomeromycotina</taxon>
        <taxon>Glomeromycetes</taxon>
        <taxon>Diversisporales</taxon>
        <taxon>Diversisporaceae</taxon>
        <taxon>Diversispora</taxon>
    </lineage>
</organism>
<proteinExistence type="predicted"/>
<comment type="caution">
    <text evidence="1">The sequence shown here is derived from an EMBL/GenBank/DDBJ whole genome shotgun (WGS) entry which is preliminary data.</text>
</comment>
<dbReference type="EMBL" id="CAJVPK010000762">
    <property type="protein sequence ID" value="CAG8547059.1"/>
    <property type="molecule type" value="Genomic_DNA"/>
</dbReference>
<evidence type="ECO:0000313" key="1">
    <source>
        <dbReference type="EMBL" id="CAG8547059.1"/>
    </source>
</evidence>
<accession>A0A9N9AYU8</accession>
<gene>
    <name evidence="1" type="ORF">DEBURN_LOCUS6910</name>
</gene>
<dbReference type="Proteomes" id="UP000789706">
    <property type="component" value="Unassembled WGS sequence"/>
</dbReference>
<dbReference type="OrthoDB" id="2359022at2759"/>